<dbReference type="Gene3D" id="3.50.50.60">
    <property type="entry name" value="FAD/NAD(P)-binding domain"/>
    <property type="match status" value="1"/>
</dbReference>
<reference evidence="2 3" key="1">
    <citation type="submission" date="2017-03" db="EMBL/GenBank/DDBJ databases">
        <authorList>
            <person name="Safronova V.I."/>
            <person name="Sazanova A.L."/>
            <person name="Chirak E.R."/>
        </authorList>
    </citation>
    <scope>NUCLEOTIDE SEQUENCE [LARGE SCALE GENOMIC DNA]</scope>
    <source>
        <strain evidence="2 3">Opo-243</strain>
    </source>
</reference>
<dbReference type="AlphaFoldDB" id="A0A4Q1UWS4"/>
<comment type="caution">
    <text evidence="2">The sequence shown here is derived from an EMBL/GenBank/DDBJ whole genome shotgun (WGS) entry which is preliminary data.</text>
</comment>
<dbReference type="RefSeq" id="WP_129272990.1">
    <property type="nucleotide sequence ID" value="NZ_MZXW01000033.1"/>
</dbReference>
<gene>
    <name evidence="2" type="ORF">B5V03_24510</name>
</gene>
<protein>
    <submittedName>
        <fullName evidence="2">Oxidoreductase</fullName>
    </submittedName>
</protein>
<dbReference type="EMBL" id="MZXW01000033">
    <property type="protein sequence ID" value="RXT42730.1"/>
    <property type="molecule type" value="Genomic_DNA"/>
</dbReference>
<dbReference type="Pfam" id="PF13738">
    <property type="entry name" value="Pyr_redox_3"/>
    <property type="match status" value="1"/>
</dbReference>
<accession>A0A4Q1UWS4</accession>
<dbReference type="GO" id="GO:0050660">
    <property type="term" value="F:flavin adenine dinucleotide binding"/>
    <property type="evidence" value="ECO:0007669"/>
    <property type="project" value="TreeGrafter"/>
</dbReference>
<dbReference type="Proteomes" id="UP000290819">
    <property type="component" value="Unassembled WGS sequence"/>
</dbReference>
<dbReference type="InterPro" id="IPR050982">
    <property type="entry name" value="Auxin_biosynth/cation_transpt"/>
</dbReference>
<dbReference type="PANTHER" id="PTHR43539:SF91">
    <property type="entry name" value="FAD-DEPENDENT URATE HYDROXYLASE"/>
    <property type="match status" value="1"/>
</dbReference>
<evidence type="ECO:0000256" key="1">
    <source>
        <dbReference type="ARBA" id="ARBA00023002"/>
    </source>
</evidence>
<dbReference type="PRINTS" id="PR00411">
    <property type="entry name" value="PNDRDTASEI"/>
</dbReference>
<dbReference type="PANTHER" id="PTHR43539">
    <property type="entry name" value="FLAVIN-BINDING MONOOXYGENASE-LIKE PROTEIN (AFU_ORTHOLOGUE AFUA_4G09220)"/>
    <property type="match status" value="1"/>
</dbReference>
<name>A0A4Q1UWS4_9BRAD</name>
<sequence length="478" mass="52420">MSDALTELEAGVRADLAMIAHPHAAWLEPKTGPDGKPALDVLIIGAGQSGIAIGFGLLRSRVSNILLLDKAEEGKEGPWLTYARMPTLRSPKDYTGPDLDIPSLTYQSWHEARFGKESWQTLNLILREHWAEYLLWLRRTIGLPVRNGCELLEIAPAADGLLAARVKRADGVATLYARKIVLATGQEGTGDWMIPEPLRALPASSIATVADDIDFESLRGRRVAVIGAGASAFDNAATALEAGAAEVHLLCRRAQIQVIQPYRWLTFRGFLRHLSDLDDAWRWRFMRTILEMREGFPQPTYDRCARHANFTLHEGAPLEAARQTAGGVELQTPRGIVAADLVICGTGIDMNFTGRGELAKFAGNIATWADRYQPPENERNARLGRFPYLGDDYAFTERVPGETPWISDIHLFAIASTMSFGPSGSSINAMTTAVPKLVNGLTRGLFRADIARHWASLSAYDVPQAVVTRPAGKMGESR</sequence>
<dbReference type="GO" id="GO:0004497">
    <property type="term" value="F:monooxygenase activity"/>
    <property type="evidence" value="ECO:0007669"/>
    <property type="project" value="TreeGrafter"/>
</dbReference>
<keyword evidence="1" id="KW-0560">Oxidoreductase</keyword>
<dbReference type="OrthoDB" id="8671611at2"/>
<evidence type="ECO:0000313" key="3">
    <source>
        <dbReference type="Proteomes" id="UP000290819"/>
    </source>
</evidence>
<proteinExistence type="predicted"/>
<keyword evidence="3" id="KW-1185">Reference proteome</keyword>
<dbReference type="SUPFAM" id="SSF51905">
    <property type="entry name" value="FAD/NAD(P)-binding domain"/>
    <property type="match status" value="1"/>
</dbReference>
<evidence type="ECO:0000313" key="2">
    <source>
        <dbReference type="EMBL" id="RXT42730.1"/>
    </source>
</evidence>
<organism evidence="2 3">
    <name type="scientific">Bradyrhizobium betae</name>
    <dbReference type="NCBI Taxonomy" id="244734"/>
    <lineage>
        <taxon>Bacteria</taxon>
        <taxon>Pseudomonadati</taxon>
        <taxon>Pseudomonadota</taxon>
        <taxon>Alphaproteobacteria</taxon>
        <taxon>Hyphomicrobiales</taxon>
        <taxon>Nitrobacteraceae</taxon>
        <taxon>Bradyrhizobium</taxon>
    </lineage>
</organism>
<dbReference type="InterPro" id="IPR036188">
    <property type="entry name" value="FAD/NAD-bd_sf"/>
</dbReference>